<dbReference type="InterPro" id="IPR028325">
    <property type="entry name" value="VG_K_chnl"/>
</dbReference>
<dbReference type="GO" id="GO:0005249">
    <property type="term" value="F:voltage-gated potassium channel activity"/>
    <property type="evidence" value="ECO:0007669"/>
    <property type="project" value="InterPro"/>
</dbReference>
<dbReference type="PANTHER" id="PTHR11537">
    <property type="entry name" value="VOLTAGE-GATED POTASSIUM CHANNEL"/>
    <property type="match status" value="1"/>
</dbReference>
<feature type="transmembrane region" description="Helical" evidence="12">
    <location>
        <begin position="83"/>
        <end position="109"/>
    </location>
</feature>
<evidence type="ECO:0000313" key="15">
    <source>
        <dbReference type="Proteomes" id="UP000019140"/>
    </source>
</evidence>
<keyword evidence="2" id="KW-0813">Transport</keyword>
<keyword evidence="10 12" id="KW-0472">Membrane</keyword>
<dbReference type="PANTHER" id="PTHR11537:SF254">
    <property type="entry name" value="POTASSIUM VOLTAGE-GATED CHANNEL PROTEIN SHAB"/>
    <property type="match status" value="1"/>
</dbReference>
<feature type="transmembrane region" description="Helical" evidence="12">
    <location>
        <begin position="31"/>
        <end position="48"/>
    </location>
</feature>
<evidence type="ECO:0000256" key="7">
    <source>
        <dbReference type="ARBA" id="ARBA00022958"/>
    </source>
</evidence>
<evidence type="ECO:0000256" key="9">
    <source>
        <dbReference type="ARBA" id="ARBA00023065"/>
    </source>
</evidence>
<proteinExistence type="predicted"/>
<keyword evidence="5" id="KW-0631">Potassium channel</keyword>
<dbReference type="SUPFAM" id="SSF81324">
    <property type="entry name" value="Voltage-gated potassium channels"/>
    <property type="match status" value="1"/>
</dbReference>
<evidence type="ECO:0000256" key="2">
    <source>
        <dbReference type="ARBA" id="ARBA00022448"/>
    </source>
</evidence>
<keyword evidence="4 12" id="KW-0812">Transmembrane</keyword>
<dbReference type="Gene3D" id="1.20.120.350">
    <property type="entry name" value="Voltage-gated potassium channels. Chain C"/>
    <property type="match status" value="1"/>
</dbReference>
<evidence type="ECO:0000256" key="6">
    <source>
        <dbReference type="ARBA" id="ARBA00022882"/>
    </source>
</evidence>
<feature type="domain" description="Ion transport" evidence="13">
    <location>
        <begin position="90"/>
        <end position="169"/>
    </location>
</feature>
<keyword evidence="6" id="KW-0851">Voltage-gated channel</keyword>
<comment type="subcellular location">
    <subcellularLocation>
        <location evidence="1">Membrane</location>
        <topology evidence="1">Multi-pass membrane protein</topology>
    </subcellularLocation>
</comment>
<evidence type="ECO:0000256" key="4">
    <source>
        <dbReference type="ARBA" id="ARBA00022692"/>
    </source>
</evidence>
<dbReference type="GO" id="GO:0008076">
    <property type="term" value="C:voltage-gated potassium channel complex"/>
    <property type="evidence" value="ECO:0007669"/>
    <property type="project" value="InterPro"/>
</dbReference>
<evidence type="ECO:0000256" key="10">
    <source>
        <dbReference type="ARBA" id="ARBA00023136"/>
    </source>
</evidence>
<comment type="caution">
    <text evidence="14">The sequence shown here is derived from an EMBL/GenBank/DDBJ whole genome shotgun (WGS) entry which is preliminary data.</text>
</comment>
<accession>W4LRR8</accession>
<evidence type="ECO:0000256" key="11">
    <source>
        <dbReference type="ARBA" id="ARBA00023303"/>
    </source>
</evidence>
<keyword evidence="11" id="KW-0407">Ion channel</keyword>
<dbReference type="HOGENOM" id="CLU_016762_0_0_7"/>
<dbReference type="InterPro" id="IPR005821">
    <property type="entry name" value="Ion_trans_dom"/>
</dbReference>
<evidence type="ECO:0000256" key="3">
    <source>
        <dbReference type="ARBA" id="ARBA00022538"/>
    </source>
</evidence>
<name>W4LRR8_9BACT</name>
<keyword evidence="9" id="KW-0406">Ion transport</keyword>
<dbReference type="EMBL" id="AZHX01001705">
    <property type="protein sequence ID" value="ETX00678.1"/>
    <property type="molecule type" value="Genomic_DNA"/>
</dbReference>
<evidence type="ECO:0000313" key="14">
    <source>
        <dbReference type="EMBL" id="ETX00678.1"/>
    </source>
</evidence>
<dbReference type="Pfam" id="PF00520">
    <property type="entry name" value="Ion_trans"/>
    <property type="match status" value="1"/>
</dbReference>
<keyword evidence="15" id="KW-1185">Reference proteome</keyword>
<evidence type="ECO:0000256" key="1">
    <source>
        <dbReference type="ARBA" id="ARBA00004141"/>
    </source>
</evidence>
<keyword evidence="3" id="KW-0633">Potassium transport</keyword>
<keyword evidence="7" id="KW-0630">Potassium</keyword>
<evidence type="ECO:0000256" key="8">
    <source>
        <dbReference type="ARBA" id="ARBA00022989"/>
    </source>
</evidence>
<sequence>MKQRQSFKTIIYYILEVSPPDHKVSRFIRRTTLLLVGLNTLALLLSFLDVSKTGLDYIQSTISFYKLNPAPVLTALEWLKANLIYGFWGIETISTAWFTVGFVLRLWSAPEHRRVDGRNRFVFWLLLLIDFVVILPFFATLFTPSRELTLQVLRLGWAIRHLKLIRYLRQRPAIQDARDALLHEAEAQLVEVRQQVVKVRETDLARVSRQIEHVRQQCFELSMQPGIFQRHDSGPLSPPSHAHGAEQLRSLFASLEADLTDETQIREYTSLINTIYTESASVFDTAPRRVTVDITLTAKGLLGQKHVPLRRIGRNHFSSMAWQRSGVLGKSQRMYVPDVQRDLTRARNDLRRALELGNTPAGKVSLSRTIHELRDLDVPARLAWDGLIWQLEDAHHRRLQSVSADIDRYGSLWFYVASFWRWLGRRLGATRRLLEFFNQLVAAFHRLRHGLVGTISRVLRPWLLWLGFIKPPTFELLRAFDEARLDSVRGRGLPSTYLKFFEFAPLSDEGMFLALDEEFEQINYAIRRWQEKRQSSFLIYGHRGFGKTTLMNMARQQLFTNDRITHESVSQKIITPLALRGYLANLLDLENIHNFEALADSLLAARRASSCLKIATIFSFATSTALKPYDISFGWLPEPIITSFGESVLTSPATIF</sequence>
<dbReference type="Proteomes" id="UP000019140">
    <property type="component" value="Unassembled WGS sequence"/>
</dbReference>
<dbReference type="SUPFAM" id="SSF52540">
    <property type="entry name" value="P-loop containing nucleoside triphosphate hydrolases"/>
    <property type="match status" value="1"/>
</dbReference>
<evidence type="ECO:0000259" key="13">
    <source>
        <dbReference type="Pfam" id="PF00520"/>
    </source>
</evidence>
<dbReference type="GO" id="GO:0001508">
    <property type="term" value="P:action potential"/>
    <property type="evidence" value="ECO:0007669"/>
    <property type="project" value="TreeGrafter"/>
</dbReference>
<gene>
    <name evidence="14" type="ORF">ETSY2_38655</name>
</gene>
<dbReference type="Gene3D" id="3.40.50.300">
    <property type="entry name" value="P-loop containing nucleotide triphosphate hydrolases"/>
    <property type="match status" value="1"/>
</dbReference>
<reference evidence="14 15" key="1">
    <citation type="journal article" date="2014" name="Nature">
        <title>An environmental bacterial taxon with a large and distinct metabolic repertoire.</title>
        <authorList>
            <person name="Wilson M.C."/>
            <person name="Mori T."/>
            <person name="Ruckert C."/>
            <person name="Uria A.R."/>
            <person name="Helf M.J."/>
            <person name="Takada K."/>
            <person name="Gernert C."/>
            <person name="Steffens U.A."/>
            <person name="Heycke N."/>
            <person name="Schmitt S."/>
            <person name="Rinke C."/>
            <person name="Helfrich E.J."/>
            <person name="Brachmann A.O."/>
            <person name="Gurgui C."/>
            <person name="Wakimoto T."/>
            <person name="Kracht M."/>
            <person name="Crusemann M."/>
            <person name="Hentschel U."/>
            <person name="Abe I."/>
            <person name="Matsunaga S."/>
            <person name="Kalinowski J."/>
            <person name="Takeyama H."/>
            <person name="Piel J."/>
        </authorList>
    </citation>
    <scope>NUCLEOTIDE SEQUENCE [LARGE SCALE GENOMIC DNA]</scope>
    <source>
        <strain evidence="15">TSY2</strain>
    </source>
</reference>
<dbReference type="AlphaFoldDB" id="W4LRR8"/>
<evidence type="ECO:0000256" key="12">
    <source>
        <dbReference type="SAM" id="Phobius"/>
    </source>
</evidence>
<keyword evidence="8 12" id="KW-1133">Transmembrane helix</keyword>
<protein>
    <recommendedName>
        <fullName evidence="13">Ion transport domain-containing protein</fullName>
    </recommendedName>
</protein>
<dbReference type="InterPro" id="IPR027417">
    <property type="entry name" value="P-loop_NTPase"/>
</dbReference>
<organism evidence="14 15">
    <name type="scientific">Candidatus Entotheonella gemina</name>
    <dbReference type="NCBI Taxonomy" id="1429439"/>
    <lineage>
        <taxon>Bacteria</taxon>
        <taxon>Pseudomonadati</taxon>
        <taxon>Nitrospinota/Tectimicrobiota group</taxon>
        <taxon>Candidatus Tectimicrobiota</taxon>
        <taxon>Candidatus Entotheonellia</taxon>
        <taxon>Candidatus Entotheonellales</taxon>
        <taxon>Candidatus Entotheonellaceae</taxon>
        <taxon>Candidatus Entotheonella</taxon>
    </lineage>
</organism>
<dbReference type="InterPro" id="IPR027359">
    <property type="entry name" value="Volt_channel_dom_sf"/>
</dbReference>
<evidence type="ECO:0000256" key="5">
    <source>
        <dbReference type="ARBA" id="ARBA00022826"/>
    </source>
</evidence>
<feature type="transmembrane region" description="Helical" evidence="12">
    <location>
        <begin position="121"/>
        <end position="142"/>
    </location>
</feature>